<evidence type="ECO:0000313" key="2">
    <source>
        <dbReference type="EMBL" id="MEF2112210.1"/>
    </source>
</evidence>
<keyword evidence="1" id="KW-0812">Transmembrane</keyword>
<protein>
    <submittedName>
        <fullName evidence="2">DUF2651 family protein</fullName>
    </submittedName>
</protein>
<reference evidence="2 3" key="1">
    <citation type="submission" date="2023-11" db="EMBL/GenBank/DDBJ databases">
        <title>Draft genome sequence of a psychrophilic Clostridium strain from permafrost water brine.</title>
        <authorList>
            <person name="Shcherbakova V.A."/>
            <person name="Trubitsyn V.E."/>
            <person name="Zakharyuk A.G."/>
        </authorList>
    </citation>
    <scope>NUCLEOTIDE SEQUENCE [LARGE SCALE GENOMIC DNA]</scope>
    <source>
        <strain evidence="2 3">14F</strain>
    </source>
</reference>
<evidence type="ECO:0000313" key="3">
    <source>
        <dbReference type="Proteomes" id="UP001498469"/>
    </source>
</evidence>
<proteinExistence type="predicted"/>
<dbReference type="InterPro" id="IPR020258">
    <property type="entry name" value="Uncharacterised_YbeF"/>
</dbReference>
<keyword evidence="3" id="KW-1185">Reference proteome</keyword>
<name>A0ABU7ULE4_9CLOT</name>
<comment type="caution">
    <text evidence="2">The sequence shown here is derived from an EMBL/GenBank/DDBJ whole genome shotgun (WGS) entry which is preliminary data.</text>
</comment>
<sequence>MPNLNNVDPMGLVLFTLPLLIFVLSIAMQFIFKKRLVILFTTFVCCLVATFTMFNSSFLIYCFIYTLISLLGTLLGDVILKTKNNFIRKRK</sequence>
<dbReference type="Proteomes" id="UP001498469">
    <property type="component" value="Unassembled WGS sequence"/>
</dbReference>
<keyword evidence="1" id="KW-0472">Membrane</keyword>
<feature type="transmembrane region" description="Helical" evidence="1">
    <location>
        <begin position="58"/>
        <end position="80"/>
    </location>
</feature>
<dbReference type="EMBL" id="JAZHFS010000005">
    <property type="protein sequence ID" value="MEF2112210.1"/>
    <property type="molecule type" value="Genomic_DNA"/>
</dbReference>
<evidence type="ECO:0000256" key="1">
    <source>
        <dbReference type="SAM" id="Phobius"/>
    </source>
</evidence>
<keyword evidence="1" id="KW-1133">Transmembrane helix</keyword>
<dbReference type="Pfam" id="PF10852">
    <property type="entry name" value="DUF2651"/>
    <property type="match status" value="1"/>
</dbReference>
<feature type="transmembrane region" description="Helical" evidence="1">
    <location>
        <begin position="12"/>
        <end position="31"/>
    </location>
</feature>
<gene>
    <name evidence="2" type="ORF">SJI18_07820</name>
</gene>
<organism evidence="2 3">
    <name type="scientific">Clostridium frigoriphilum</name>
    <dbReference type="NCBI Taxonomy" id="443253"/>
    <lineage>
        <taxon>Bacteria</taxon>
        <taxon>Bacillati</taxon>
        <taxon>Bacillota</taxon>
        <taxon>Clostridia</taxon>
        <taxon>Eubacteriales</taxon>
        <taxon>Clostridiaceae</taxon>
        <taxon>Clostridium</taxon>
    </lineage>
</organism>
<dbReference type="RefSeq" id="WP_216246648.1">
    <property type="nucleotide sequence ID" value="NZ_JAZHFS010000005.1"/>
</dbReference>
<feature type="transmembrane region" description="Helical" evidence="1">
    <location>
        <begin position="36"/>
        <end position="52"/>
    </location>
</feature>
<accession>A0ABU7ULE4</accession>